<sequence length="139" mass="15325">TLQALRKYVAAQKNDPTDLQLELTYNNGTINSTIDANKTNAMQEFQFPSDTTLTTVTASGSGNFVAQLTWSHYMEYSDKEDALKLNISTVKTAKIFVQFSVCLSSVLEDGSDMLTIEINLPSGYVLDNDELLELENVSG</sequence>
<name>A0A8J2PZ23_9HEXA</name>
<dbReference type="OrthoDB" id="6359008at2759"/>
<dbReference type="AlphaFoldDB" id="A0A8J2PZ23"/>
<gene>
    <name evidence="1" type="ORF">AFUS01_LOCUS37245</name>
</gene>
<evidence type="ECO:0000313" key="1">
    <source>
        <dbReference type="EMBL" id="CAG7827250.1"/>
    </source>
</evidence>
<keyword evidence="2" id="KW-1185">Reference proteome</keyword>
<dbReference type="Proteomes" id="UP000708208">
    <property type="component" value="Unassembled WGS sequence"/>
</dbReference>
<proteinExistence type="predicted"/>
<dbReference type="EMBL" id="CAJVCH010542802">
    <property type="protein sequence ID" value="CAG7827250.1"/>
    <property type="molecule type" value="Genomic_DNA"/>
</dbReference>
<reference evidence="1" key="1">
    <citation type="submission" date="2021-06" db="EMBL/GenBank/DDBJ databases">
        <authorList>
            <person name="Hodson N. C."/>
            <person name="Mongue J. A."/>
            <person name="Jaron S. K."/>
        </authorList>
    </citation>
    <scope>NUCLEOTIDE SEQUENCE</scope>
</reference>
<comment type="caution">
    <text evidence="1">The sequence shown here is derived from an EMBL/GenBank/DDBJ whole genome shotgun (WGS) entry which is preliminary data.</text>
</comment>
<evidence type="ECO:0000313" key="2">
    <source>
        <dbReference type="Proteomes" id="UP000708208"/>
    </source>
</evidence>
<accession>A0A8J2PZ23</accession>
<protein>
    <submittedName>
        <fullName evidence="1">Uncharacterized protein</fullName>
    </submittedName>
</protein>
<feature type="non-terminal residue" evidence="1">
    <location>
        <position position="1"/>
    </location>
</feature>
<organism evidence="1 2">
    <name type="scientific">Allacma fusca</name>
    <dbReference type="NCBI Taxonomy" id="39272"/>
    <lineage>
        <taxon>Eukaryota</taxon>
        <taxon>Metazoa</taxon>
        <taxon>Ecdysozoa</taxon>
        <taxon>Arthropoda</taxon>
        <taxon>Hexapoda</taxon>
        <taxon>Collembola</taxon>
        <taxon>Symphypleona</taxon>
        <taxon>Sminthuridae</taxon>
        <taxon>Allacma</taxon>
    </lineage>
</organism>
<feature type="non-terminal residue" evidence="1">
    <location>
        <position position="139"/>
    </location>
</feature>